<dbReference type="InterPro" id="IPR000160">
    <property type="entry name" value="GGDEF_dom"/>
</dbReference>
<protein>
    <submittedName>
        <fullName evidence="3">Diguanylate cyclase/phosphodiesterase (GGDEF &amp; EAL domains) with PAS/PAC sensor(S)</fullName>
    </submittedName>
</protein>
<dbReference type="PROSITE" id="PS50887">
    <property type="entry name" value="GGDEF"/>
    <property type="match status" value="1"/>
</dbReference>
<dbReference type="InterPro" id="IPR050469">
    <property type="entry name" value="Diguanylate_Cyclase"/>
</dbReference>
<dbReference type="SUPFAM" id="SSF55073">
    <property type="entry name" value="Nucleotide cyclase"/>
    <property type="match status" value="1"/>
</dbReference>
<keyword evidence="1" id="KW-0812">Transmembrane</keyword>
<proteinExistence type="predicted"/>
<keyword evidence="1" id="KW-1133">Transmembrane helix</keyword>
<dbReference type="GO" id="GO:0043709">
    <property type="term" value="P:cell adhesion involved in single-species biofilm formation"/>
    <property type="evidence" value="ECO:0007669"/>
    <property type="project" value="TreeGrafter"/>
</dbReference>
<dbReference type="GO" id="GO:1902201">
    <property type="term" value="P:negative regulation of bacterial-type flagellum-dependent cell motility"/>
    <property type="evidence" value="ECO:0007669"/>
    <property type="project" value="TreeGrafter"/>
</dbReference>
<dbReference type="Pfam" id="PF00990">
    <property type="entry name" value="GGDEF"/>
    <property type="match status" value="1"/>
</dbReference>
<keyword evidence="1" id="KW-0472">Membrane</keyword>
<dbReference type="PANTHER" id="PTHR45138">
    <property type="entry name" value="REGULATORY COMPONENTS OF SENSORY TRANSDUCTION SYSTEM"/>
    <property type="match status" value="1"/>
</dbReference>
<dbReference type="InterPro" id="IPR029787">
    <property type="entry name" value="Nucleotide_cyclase"/>
</dbReference>
<gene>
    <name evidence="3" type="ORF">MGWOODY_Smn273</name>
</gene>
<dbReference type="NCBIfam" id="TIGR00254">
    <property type="entry name" value="GGDEF"/>
    <property type="match status" value="1"/>
</dbReference>
<dbReference type="AlphaFoldDB" id="A0A160TQH4"/>
<dbReference type="SMART" id="SM00267">
    <property type="entry name" value="GGDEF"/>
    <property type="match status" value="1"/>
</dbReference>
<name>A0A160TQH4_9ZZZZ</name>
<feature type="transmembrane region" description="Helical" evidence="1">
    <location>
        <begin position="38"/>
        <end position="55"/>
    </location>
</feature>
<accession>A0A160TQH4</accession>
<feature type="transmembrane region" description="Helical" evidence="1">
    <location>
        <begin position="61"/>
        <end position="80"/>
    </location>
</feature>
<feature type="transmembrane region" description="Helical" evidence="1">
    <location>
        <begin position="129"/>
        <end position="146"/>
    </location>
</feature>
<dbReference type="Gene3D" id="3.30.70.270">
    <property type="match status" value="1"/>
</dbReference>
<dbReference type="EMBL" id="CZQE01000353">
    <property type="protein sequence ID" value="CUS46274.1"/>
    <property type="molecule type" value="Genomic_DNA"/>
</dbReference>
<feature type="transmembrane region" description="Helical" evidence="1">
    <location>
        <begin position="100"/>
        <end position="123"/>
    </location>
</feature>
<dbReference type="InterPro" id="IPR043128">
    <property type="entry name" value="Rev_trsase/Diguanyl_cyclase"/>
</dbReference>
<dbReference type="GO" id="GO:0052621">
    <property type="term" value="F:diguanylate cyclase activity"/>
    <property type="evidence" value="ECO:0007669"/>
    <property type="project" value="TreeGrafter"/>
</dbReference>
<organism evidence="3">
    <name type="scientific">hydrothermal vent metagenome</name>
    <dbReference type="NCBI Taxonomy" id="652676"/>
    <lineage>
        <taxon>unclassified sequences</taxon>
        <taxon>metagenomes</taxon>
        <taxon>ecological metagenomes</taxon>
    </lineage>
</organism>
<dbReference type="CDD" id="cd01949">
    <property type="entry name" value="GGDEF"/>
    <property type="match status" value="1"/>
</dbReference>
<dbReference type="GO" id="GO:0005886">
    <property type="term" value="C:plasma membrane"/>
    <property type="evidence" value="ECO:0007669"/>
    <property type="project" value="TreeGrafter"/>
</dbReference>
<feature type="transmembrane region" description="Helical" evidence="1">
    <location>
        <begin position="153"/>
        <end position="171"/>
    </location>
</feature>
<evidence type="ECO:0000259" key="2">
    <source>
        <dbReference type="PROSITE" id="PS50887"/>
    </source>
</evidence>
<reference evidence="3" key="1">
    <citation type="submission" date="2015-10" db="EMBL/GenBank/DDBJ databases">
        <authorList>
            <person name="Gilbert D.G."/>
        </authorList>
    </citation>
    <scope>NUCLEOTIDE SEQUENCE</scope>
</reference>
<evidence type="ECO:0000313" key="3">
    <source>
        <dbReference type="EMBL" id="CUS46274.1"/>
    </source>
</evidence>
<feature type="domain" description="GGDEF" evidence="2">
    <location>
        <begin position="244"/>
        <end position="376"/>
    </location>
</feature>
<evidence type="ECO:0000256" key="1">
    <source>
        <dbReference type="SAM" id="Phobius"/>
    </source>
</evidence>
<sequence>MRATIKAFWRAAFPPVPEVIRDDFTLLRAARLQSQIPLLYLTLLLTIPTAIYGSSEGASPIIRFGIPIFMGGACLLRFFAWMKKRAMILDVGRAAKMIKAATWVSGSLGVLCSTWCVMSWFSAPPEMRIYYPMIMAMGSLATAYCLSTIRSATIINLAIGLLPITILLLFTGHRMDLAAGTSLAVASAFLLRMIAQQHVQLVDLLMLQRKMRDLANTDPLTGLLNRRALDARLQQEIATAGPETCFSVALVDLDGFKPVNDCHGHAAGDVLLCEVGERLRGAGGDDAVVARLGGDEFAILVPCGSAIATHAIAGHMLSALVPPHQICGHDIRVGASIGVATWPVDGRTADALFDTADRALYVAKAESRHPRRGAETGRSVAA</sequence>
<dbReference type="PANTHER" id="PTHR45138:SF9">
    <property type="entry name" value="DIGUANYLATE CYCLASE DGCM-RELATED"/>
    <property type="match status" value="1"/>
</dbReference>